<feature type="region of interest" description="Disordered" evidence="4">
    <location>
        <begin position="289"/>
        <end position="308"/>
    </location>
</feature>
<reference evidence="6" key="1">
    <citation type="journal article" date="2014" name="Int. J. Syst. Evol. Microbiol.">
        <title>Complete genome sequence of Corynebacterium casei LMG S-19264T (=DSM 44701T), isolated from a smear-ripened cheese.</title>
        <authorList>
            <consortium name="US DOE Joint Genome Institute (JGI-PGF)"/>
            <person name="Walter F."/>
            <person name="Albersmeier A."/>
            <person name="Kalinowski J."/>
            <person name="Ruckert C."/>
        </authorList>
    </citation>
    <scope>NUCLEOTIDE SEQUENCE</scope>
    <source>
        <strain evidence="6">JCM 4122</strain>
    </source>
</reference>
<evidence type="ECO:0000256" key="4">
    <source>
        <dbReference type="SAM" id="MobiDB-lite"/>
    </source>
</evidence>
<dbReference type="InterPro" id="IPR020904">
    <property type="entry name" value="Sc_DH/Rdtase_CS"/>
</dbReference>
<dbReference type="SMART" id="SM00822">
    <property type="entry name" value="PKS_KR"/>
    <property type="match status" value="1"/>
</dbReference>
<evidence type="ECO:0000256" key="1">
    <source>
        <dbReference type="ARBA" id="ARBA00006484"/>
    </source>
</evidence>
<gene>
    <name evidence="6" type="ORF">GCM10017667_79620</name>
</gene>
<dbReference type="EMBL" id="BNBE01000004">
    <property type="protein sequence ID" value="GHG29951.1"/>
    <property type="molecule type" value="Genomic_DNA"/>
</dbReference>
<dbReference type="PRINTS" id="PR00081">
    <property type="entry name" value="GDHRDH"/>
</dbReference>
<dbReference type="GO" id="GO:0016491">
    <property type="term" value="F:oxidoreductase activity"/>
    <property type="evidence" value="ECO:0007669"/>
    <property type="project" value="UniProtKB-KW"/>
</dbReference>
<comment type="similarity">
    <text evidence="1 3">Belongs to the short-chain dehydrogenases/reductases (SDR) family.</text>
</comment>
<protein>
    <submittedName>
        <fullName evidence="6">Short-chain dehydrogenase</fullName>
    </submittedName>
</protein>
<evidence type="ECO:0000256" key="3">
    <source>
        <dbReference type="RuleBase" id="RU000363"/>
    </source>
</evidence>
<sequence>MPPSPEPGGRVAVVTGAARGLGAELARLLAARGMRVALLGREHATLAAVAVTLRTESHVVEVDVTDDAAMDGAAEEVTRTLGAPSVVIANAGVAEGGPFETSDPVTWRRVVEVNLVGSAVTARAFLPGLRATGGYFLQVASTAAFGAAPMMSAYCASKAGAEAFARSLRAEVAHLGVGVGVAYLHWTDTDMVRDVDRHAVLRELRGHMPAPARRVYPVERVASWLVRGVERRRASVYAPPWLRLAQAGRPFFPVAVDLLSRRELPRLLGEQPFEQTGLLGTGGLIEEKLLDRSGPPGMTRPVRGHPEP</sequence>
<organism evidence="6 7">
    <name type="scientific">Streptomyces filamentosus</name>
    <name type="common">Streptomyces roseosporus</name>
    <dbReference type="NCBI Taxonomy" id="67294"/>
    <lineage>
        <taxon>Bacteria</taxon>
        <taxon>Bacillati</taxon>
        <taxon>Actinomycetota</taxon>
        <taxon>Actinomycetes</taxon>
        <taxon>Kitasatosporales</taxon>
        <taxon>Streptomycetaceae</taxon>
        <taxon>Streptomyces</taxon>
    </lineage>
</organism>
<dbReference type="PANTHER" id="PTHR44196">
    <property type="entry name" value="DEHYDROGENASE/REDUCTASE SDR FAMILY MEMBER 7B"/>
    <property type="match status" value="1"/>
</dbReference>
<dbReference type="InterPro" id="IPR057326">
    <property type="entry name" value="KR_dom"/>
</dbReference>
<comment type="caution">
    <text evidence="6">The sequence shown here is derived from an EMBL/GenBank/DDBJ whole genome shotgun (WGS) entry which is preliminary data.</text>
</comment>
<dbReference type="InterPro" id="IPR002347">
    <property type="entry name" value="SDR_fam"/>
</dbReference>
<dbReference type="PANTHER" id="PTHR44196:SF1">
    <property type="entry name" value="DEHYDROGENASE_REDUCTASE SDR FAMILY MEMBER 7B"/>
    <property type="match status" value="1"/>
</dbReference>
<dbReference type="CDD" id="cd05233">
    <property type="entry name" value="SDR_c"/>
    <property type="match status" value="1"/>
</dbReference>
<evidence type="ECO:0000313" key="6">
    <source>
        <dbReference type="EMBL" id="GHG29951.1"/>
    </source>
</evidence>
<dbReference type="NCBIfam" id="NF004526">
    <property type="entry name" value="PRK05872.1"/>
    <property type="match status" value="1"/>
</dbReference>
<dbReference type="InterPro" id="IPR036291">
    <property type="entry name" value="NAD(P)-bd_dom_sf"/>
</dbReference>
<dbReference type="Gene3D" id="3.40.50.720">
    <property type="entry name" value="NAD(P)-binding Rossmann-like Domain"/>
    <property type="match status" value="1"/>
</dbReference>
<dbReference type="AlphaFoldDB" id="A0A919ESA8"/>
<dbReference type="RefSeq" id="WP_150234804.1">
    <property type="nucleotide sequence ID" value="NZ_BNBE01000004.1"/>
</dbReference>
<dbReference type="PROSITE" id="PS00061">
    <property type="entry name" value="ADH_SHORT"/>
    <property type="match status" value="1"/>
</dbReference>
<name>A0A919ESA8_STRFL</name>
<evidence type="ECO:0000259" key="5">
    <source>
        <dbReference type="SMART" id="SM00822"/>
    </source>
</evidence>
<dbReference type="Proteomes" id="UP000632849">
    <property type="component" value="Unassembled WGS sequence"/>
</dbReference>
<dbReference type="PRINTS" id="PR00080">
    <property type="entry name" value="SDRFAMILY"/>
</dbReference>
<evidence type="ECO:0000313" key="7">
    <source>
        <dbReference type="Proteomes" id="UP000632849"/>
    </source>
</evidence>
<dbReference type="SUPFAM" id="SSF51735">
    <property type="entry name" value="NAD(P)-binding Rossmann-fold domains"/>
    <property type="match status" value="1"/>
</dbReference>
<reference evidence="6" key="2">
    <citation type="submission" date="2020-09" db="EMBL/GenBank/DDBJ databases">
        <authorList>
            <person name="Sun Q."/>
            <person name="Ohkuma M."/>
        </authorList>
    </citation>
    <scope>NUCLEOTIDE SEQUENCE</scope>
    <source>
        <strain evidence="6">JCM 4122</strain>
    </source>
</reference>
<dbReference type="GeneID" id="95662941"/>
<accession>A0A919ESA8</accession>
<dbReference type="Pfam" id="PF00106">
    <property type="entry name" value="adh_short"/>
    <property type="match status" value="1"/>
</dbReference>
<evidence type="ECO:0000256" key="2">
    <source>
        <dbReference type="ARBA" id="ARBA00023002"/>
    </source>
</evidence>
<proteinExistence type="inferred from homology"/>
<keyword evidence="2" id="KW-0560">Oxidoreductase</keyword>
<keyword evidence="7" id="KW-1185">Reference proteome</keyword>
<feature type="domain" description="Ketoreductase" evidence="5">
    <location>
        <begin position="10"/>
        <end position="189"/>
    </location>
</feature>
<dbReference type="GO" id="GO:0016020">
    <property type="term" value="C:membrane"/>
    <property type="evidence" value="ECO:0007669"/>
    <property type="project" value="TreeGrafter"/>
</dbReference>